<dbReference type="AlphaFoldDB" id="A0A511QI19"/>
<dbReference type="RefSeq" id="WP_039981353.1">
    <property type="nucleotide sequence ID" value="NZ_BAOJ01000057.1"/>
</dbReference>
<evidence type="ECO:0000256" key="1">
    <source>
        <dbReference type="SAM" id="Phobius"/>
    </source>
</evidence>
<feature type="transmembrane region" description="Helical" evidence="1">
    <location>
        <begin position="20"/>
        <end position="38"/>
    </location>
</feature>
<evidence type="ECO:0000313" key="3">
    <source>
        <dbReference type="Proteomes" id="UP000321922"/>
    </source>
</evidence>
<organism evidence="2 3">
    <name type="scientific">Vibrio sagamiensis NBRC 104589</name>
    <dbReference type="NCBI Taxonomy" id="1219064"/>
    <lineage>
        <taxon>Bacteria</taxon>
        <taxon>Pseudomonadati</taxon>
        <taxon>Pseudomonadota</taxon>
        <taxon>Gammaproteobacteria</taxon>
        <taxon>Vibrionales</taxon>
        <taxon>Vibrionaceae</taxon>
        <taxon>Vibrio</taxon>
    </lineage>
</organism>
<keyword evidence="1" id="KW-0812">Transmembrane</keyword>
<keyword evidence="1" id="KW-1133">Transmembrane helix</keyword>
<name>A0A511QI19_9VIBR</name>
<dbReference type="PANTHER" id="PTHR34980:SF1">
    <property type="entry name" value="INNER MEMBRANE PROTEIN"/>
    <property type="match status" value="1"/>
</dbReference>
<gene>
    <name evidence="2" type="ORF">VSA01S_21940</name>
</gene>
<keyword evidence="3" id="KW-1185">Reference proteome</keyword>
<dbReference type="OrthoDB" id="9812349at2"/>
<sequence>MSIQALLFSFQGRIGRKTYWLWNAFYYLAIIGLTISMSKLFPGYVQILLPVCLLLLMLPDLAITTKRWHDRGKSAYWLLLNIPLVVGRLASPMGSNSFLEPEASTILSTSLALICGVWILVECGFMKGISGDNQYGPEPK</sequence>
<feature type="transmembrane region" description="Helical" evidence="1">
    <location>
        <begin position="44"/>
        <end position="63"/>
    </location>
</feature>
<dbReference type="InterPro" id="IPR008523">
    <property type="entry name" value="DUF805"/>
</dbReference>
<feature type="transmembrane region" description="Helical" evidence="1">
    <location>
        <begin position="75"/>
        <end position="91"/>
    </location>
</feature>
<dbReference type="EMBL" id="BJXJ01000019">
    <property type="protein sequence ID" value="GEM76082.1"/>
    <property type="molecule type" value="Genomic_DNA"/>
</dbReference>
<evidence type="ECO:0000313" key="2">
    <source>
        <dbReference type="EMBL" id="GEM76082.1"/>
    </source>
</evidence>
<protein>
    <submittedName>
        <fullName evidence="2">DUF805 domain-containing protein</fullName>
    </submittedName>
</protein>
<dbReference type="GO" id="GO:0005886">
    <property type="term" value="C:plasma membrane"/>
    <property type="evidence" value="ECO:0007669"/>
    <property type="project" value="TreeGrafter"/>
</dbReference>
<proteinExistence type="predicted"/>
<keyword evidence="1" id="KW-0472">Membrane</keyword>
<dbReference type="PANTHER" id="PTHR34980">
    <property type="entry name" value="INNER MEMBRANE PROTEIN-RELATED-RELATED"/>
    <property type="match status" value="1"/>
</dbReference>
<feature type="transmembrane region" description="Helical" evidence="1">
    <location>
        <begin position="103"/>
        <end position="121"/>
    </location>
</feature>
<comment type="caution">
    <text evidence="2">The sequence shown here is derived from an EMBL/GenBank/DDBJ whole genome shotgun (WGS) entry which is preliminary data.</text>
</comment>
<accession>A0A511QI19</accession>
<dbReference type="Pfam" id="PF05656">
    <property type="entry name" value="DUF805"/>
    <property type="match status" value="1"/>
</dbReference>
<dbReference type="Proteomes" id="UP000321922">
    <property type="component" value="Unassembled WGS sequence"/>
</dbReference>
<reference evidence="2 3" key="1">
    <citation type="submission" date="2019-07" db="EMBL/GenBank/DDBJ databases">
        <title>Whole genome shotgun sequence of Vibrio sagamiensis NBRC 104589.</title>
        <authorList>
            <person name="Hosoyama A."/>
            <person name="Uohara A."/>
            <person name="Ohji S."/>
            <person name="Ichikawa N."/>
        </authorList>
    </citation>
    <scope>NUCLEOTIDE SEQUENCE [LARGE SCALE GENOMIC DNA]</scope>
    <source>
        <strain evidence="2 3">NBRC 104589</strain>
    </source>
</reference>